<evidence type="ECO:0008006" key="5">
    <source>
        <dbReference type="Google" id="ProtNLM"/>
    </source>
</evidence>
<name>A0A6A6EXZ9_9PEZI</name>
<feature type="compositionally biased region" description="Polar residues" evidence="2">
    <location>
        <begin position="235"/>
        <end position="253"/>
    </location>
</feature>
<dbReference type="EMBL" id="ML994610">
    <property type="protein sequence ID" value="KAF2195679.1"/>
    <property type="molecule type" value="Genomic_DNA"/>
</dbReference>
<dbReference type="InterPro" id="IPR051870">
    <property type="entry name" value="Elongin-A_domain"/>
</dbReference>
<dbReference type="PANTHER" id="PTHR15141">
    <property type="entry name" value="TRANSCRIPTION ELONGATION FACTOR B POLYPEPTIDE 3"/>
    <property type="match status" value="1"/>
</dbReference>
<dbReference type="Pfam" id="PF06881">
    <property type="entry name" value="Elongin_A"/>
    <property type="match status" value="1"/>
</dbReference>
<dbReference type="GO" id="GO:0070449">
    <property type="term" value="C:elongin complex"/>
    <property type="evidence" value="ECO:0007669"/>
    <property type="project" value="InterPro"/>
</dbReference>
<dbReference type="OrthoDB" id="21513at2759"/>
<dbReference type="InterPro" id="IPR010684">
    <property type="entry name" value="RNA_pol_II_trans_fac_SIII_A"/>
</dbReference>
<reference evidence="3" key="1">
    <citation type="journal article" date="2020" name="Stud. Mycol.">
        <title>101 Dothideomycetes genomes: a test case for predicting lifestyles and emergence of pathogens.</title>
        <authorList>
            <person name="Haridas S."/>
            <person name="Albert R."/>
            <person name="Binder M."/>
            <person name="Bloem J."/>
            <person name="Labutti K."/>
            <person name="Salamov A."/>
            <person name="Andreopoulos B."/>
            <person name="Baker S."/>
            <person name="Barry K."/>
            <person name="Bills G."/>
            <person name="Bluhm B."/>
            <person name="Cannon C."/>
            <person name="Castanera R."/>
            <person name="Culley D."/>
            <person name="Daum C."/>
            <person name="Ezra D."/>
            <person name="Gonzalez J."/>
            <person name="Henrissat B."/>
            <person name="Kuo A."/>
            <person name="Liang C."/>
            <person name="Lipzen A."/>
            <person name="Lutzoni F."/>
            <person name="Magnuson J."/>
            <person name="Mondo S."/>
            <person name="Nolan M."/>
            <person name="Ohm R."/>
            <person name="Pangilinan J."/>
            <person name="Park H.-J."/>
            <person name="Ramirez L."/>
            <person name="Alfaro M."/>
            <person name="Sun H."/>
            <person name="Tritt A."/>
            <person name="Yoshinaga Y."/>
            <person name="Zwiers L.-H."/>
            <person name="Turgeon B."/>
            <person name="Goodwin S."/>
            <person name="Spatafora J."/>
            <person name="Crous P."/>
            <person name="Grigoriev I."/>
        </authorList>
    </citation>
    <scope>NUCLEOTIDE SEQUENCE</scope>
    <source>
        <strain evidence="3">CBS 207.26</strain>
    </source>
</reference>
<dbReference type="PANTHER" id="PTHR15141:SF76">
    <property type="entry name" value="TRANSCRIPTION ELONGATION FACTOR B POLYPEPTIDE 3"/>
    <property type="match status" value="1"/>
</dbReference>
<keyword evidence="1" id="KW-0175">Coiled coil</keyword>
<dbReference type="Proteomes" id="UP000800200">
    <property type="component" value="Unassembled WGS sequence"/>
</dbReference>
<feature type="region of interest" description="Disordered" evidence="2">
    <location>
        <begin position="139"/>
        <end position="161"/>
    </location>
</feature>
<evidence type="ECO:0000256" key="2">
    <source>
        <dbReference type="SAM" id="MobiDB-lite"/>
    </source>
</evidence>
<proteinExistence type="predicted"/>
<feature type="region of interest" description="Disordered" evidence="2">
    <location>
        <begin position="210"/>
        <end position="300"/>
    </location>
</feature>
<evidence type="ECO:0000313" key="4">
    <source>
        <dbReference type="Proteomes" id="UP000800200"/>
    </source>
</evidence>
<evidence type="ECO:0000256" key="1">
    <source>
        <dbReference type="SAM" id="Coils"/>
    </source>
</evidence>
<accession>A0A6A6EXZ9</accession>
<feature type="coiled-coil region" evidence="1">
    <location>
        <begin position="91"/>
        <end position="122"/>
    </location>
</feature>
<keyword evidence="4" id="KW-1185">Reference proteome</keyword>
<dbReference type="Gene3D" id="6.10.250.3180">
    <property type="match status" value="1"/>
</dbReference>
<protein>
    <recommendedName>
        <fullName evidence="5">RNA polymerase II transcription factor SIII subunit A</fullName>
    </recommendedName>
</protein>
<feature type="compositionally biased region" description="Low complexity" evidence="2">
    <location>
        <begin position="221"/>
        <end position="234"/>
    </location>
</feature>
<evidence type="ECO:0000313" key="3">
    <source>
        <dbReference type="EMBL" id="KAF2195679.1"/>
    </source>
</evidence>
<dbReference type="GO" id="GO:0006368">
    <property type="term" value="P:transcription elongation by RNA polymerase II"/>
    <property type="evidence" value="ECO:0007669"/>
    <property type="project" value="InterPro"/>
</dbReference>
<sequence>MPAPSLYDIAKTRILQNIHMLTDIGDLPYTFLRPILLKLQNPAQLAELETNCPQIVGETGEIWLKFIKRDIPNWDKKPHQPRDERNWGKVYRKLKRDAEMEKEKQEEELRNAMRALQKDRQENTTTIVNARVGYDPAARRKNFGSRGGVGWGSSGQPAKTGRAALDKLKRSMFDQRQARPPATQIPAHILEERKGKVITAPERMIRMNENESTKMLVPRRASISAAPSSSTSTTHNPQSANRTVSRPQPQQSPEKVGRTSLPMDRQFNAPKIQREGISAVPGVKRKRDDVNPFMPKKRRV</sequence>
<organism evidence="3 4">
    <name type="scientific">Zopfia rhizophila CBS 207.26</name>
    <dbReference type="NCBI Taxonomy" id="1314779"/>
    <lineage>
        <taxon>Eukaryota</taxon>
        <taxon>Fungi</taxon>
        <taxon>Dikarya</taxon>
        <taxon>Ascomycota</taxon>
        <taxon>Pezizomycotina</taxon>
        <taxon>Dothideomycetes</taxon>
        <taxon>Dothideomycetes incertae sedis</taxon>
        <taxon>Zopfiaceae</taxon>
        <taxon>Zopfia</taxon>
    </lineage>
</organism>
<gene>
    <name evidence="3" type="ORF">K469DRAFT_699275</name>
</gene>
<dbReference type="AlphaFoldDB" id="A0A6A6EXZ9"/>